<evidence type="ECO:0000256" key="3">
    <source>
        <dbReference type="ARBA" id="ARBA00023319"/>
    </source>
</evidence>
<feature type="signal peptide" evidence="5">
    <location>
        <begin position="1"/>
        <end position="21"/>
    </location>
</feature>
<accession>A0A8C4N197</accession>
<reference evidence="6" key="1">
    <citation type="submission" date="2023-03" db="UniProtKB">
        <authorList>
            <consortium name="Ensembl"/>
        </authorList>
    </citation>
    <scope>IDENTIFICATION</scope>
</reference>
<dbReference type="Ensembl" id="ENSEAST00005033647.1">
    <property type="protein sequence ID" value="ENSEASP00005030946.1"/>
    <property type="gene ID" value="ENSEASG00005021096.1"/>
</dbReference>
<keyword evidence="1 5" id="KW-0732">Signal</keyword>
<feature type="transmembrane region" description="Helical" evidence="4">
    <location>
        <begin position="130"/>
        <end position="148"/>
    </location>
</feature>
<dbReference type="InterPro" id="IPR050412">
    <property type="entry name" value="Ig-like_Receptors_ImmuneReg"/>
</dbReference>
<keyword evidence="2" id="KW-1015">Disulfide bond</keyword>
<dbReference type="GO" id="GO:0005886">
    <property type="term" value="C:plasma membrane"/>
    <property type="evidence" value="ECO:0007669"/>
    <property type="project" value="TreeGrafter"/>
</dbReference>
<evidence type="ECO:0000256" key="1">
    <source>
        <dbReference type="ARBA" id="ARBA00022729"/>
    </source>
</evidence>
<keyword evidence="4" id="KW-0472">Membrane</keyword>
<gene>
    <name evidence="6" type="primary">FCAR</name>
</gene>
<sequence length="175" mass="20189">ENCFFMALSLTVLCLGMKIQAQEEDFPIPIISAVPSSVIPLNESVKILCQGTPQSFLYQLEILGNSTNKMVEEKYGFQKEAEFIINHMDTKTAGRYQCRYRKAYRWSKYSEALQLVVTDTMNQDYKLENLIRVGVAGLVLVALLAILAENWHSYKVPHKEDRQDLPEWSYDKQKM</sequence>
<keyword evidence="4" id="KW-1133">Transmembrane helix</keyword>
<dbReference type="InterPro" id="IPR036179">
    <property type="entry name" value="Ig-like_dom_sf"/>
</dbReference>
<dbReference type="GO" id="GO:0002764">
    <property type="term" value="P:immune response-regulating signaling pathway"/>
    <property type="evidence" value="ECO:0007669"/>
    <property type="project" value="TreeGrafter"/>
</dbReference>
<dbReference type="Gene3D" id="2.60.40.10">
    <property type="entry name" value="Immunoglobulins"/>
    <property type="match status" value="1"/>
</dbReference>
<keyword evidence="4" id="KW-0812">Transmembrane</keyword>
<keyword evidence="3" id="KW-0393">Immunoglobulin domain</keyword>
<protein>
    <submittedName>
        <fullName evidence="6">Fc fragment of IgA receptor</fullName>
    </submittedName>
</protein>
<evidence type="ECO:0000313" key="6">
    <source>
        <dbReference type="Ensembl" id="ENSEASP00005030946.1"/>
    </source>
</evidence>
<feature type="chain" id="PRO_5034941506" evidence="5">
    <location>
        <begin position="22"/>
        <end position="175"/>
    </location>
</feature>
<organism evidence="6">
    <name type="scientific">Equus asinus asinus</name>
    <dbReference type="NCBI Taxonomy" id="83772"/>
    <lineage>
        <taxon>Eukaryota</taxon>
        <taxon>Metazoa</taxon>
        <taxon>Chordata</taxon>
        <taxon>Craniata</taxon>
        <taxon>Vertebrata</taxon>
        <taxon>Euteleostomi</taxon>
        <taxon>Mammalia</taxon>
        <taxon>Eutheria</taxon>
        <taxon>Laurasiatheria</taxon>
        <taxon>Perissodactyla</taxon>
        <taxon>Equidae</taxon>
        <taxon>Equus</taxon>
    </lineage>
</organism>
<dbReference type="InterPro" id="IPR013783">
    <property type="entry name" value="Ig-like_fold"/>
</dbReference>
<evidence type="ECO:0000256" key="5">
    <source>
        <dbReference type="SAM" id="SignalP"/>
    </source>
</evidence>
<dbReference type="SUPFAM" id="SSF48726">
    <property type="entry name" value="Immunoglobulin"/>
    <property type="match status" value="1"/>
</dbReference>
<proteinExistence type="predicted"/>
<dbReference type="PANTHER" id="PTHR11738:SF4">
    <property type="entry name" value="IMMUNOGLOBULIN ALPHA FC RECEPTOR"/>
    <property type="match status" value="1"/>
</dbReference>
<dbReference type="FunFam" id="2.60.40.10:FF:000049">
    <property type="entry name" value="Leukocyte immunoglobulin-like receptor subfamily B member 1"/>
    <property type="match status" value="1"/>
</dbReference>
<evidence type="ECO:0000256" key="4">
    <source>
        <dbReference type="SAM" id="Phobius"/>
    </source>
</evidence>
<evidence type="ECO:0000256" key="2">
    <source>
        <dbReference type="ARBA" id="ARBA00023157"/>
    </source>
</evidence>
<dbReference type="CDD" id="cd05751">
    <property type="entry name" value="IgC2_D1_LILR_KIR_like"/>
    <property type="match status" value="1"/>
</dbReference>
<dbReference type="AlphaFoldDB" id="A0A8C4N197"/>
<dbReference type="PANTHER" id="PTHR11738">
    <property type="entry name" value="MHC CLASS I NK CELL RECEPTOR"/>
    <property type="match status" value="1"/>
</dbReference>
<name>A0A8C4N197_EQUAS</name>